<dbReference type="InterPro" id="IPR013022">
    <property type="entry name" value="Xyl_isomerase-like_TIM-brl"/>
</dbReference>
<dbReference type="Pfam" id="PF01261">
    <property type="entry name" value="AP_endonuc_2"/>
    <property type="match status" value="1"/>
</dbReference>
<dbReference type="InterPro" id="IPR036237">
    <property type="entry name" value="Xyl_isomerase-like_sf"/>
</dbReference>
<name>F4LUR7_TEPAE</name>
<keyword evidence="3" id="KW-1185">Reference proteome</keyword>
<evidence type="ECO:0000313" key="3">
    <source>
        <dbReference type="Proteomes" id="UP000010802"/>
    </source>
</evidence>
<keyword evidence="2" id="KW-0413">Isomerase</keyword>
<organism evidence="2 3">
    <name type="scientific">Tepidanaerobacter acetatoxydans (strain DSM 21804 / JCM 16047 / Re1)</name>
    <dbReference type="NCBI Taxonomy" id="1209989"/>
    <lineage>
        <taxon>Bacteria</taxon>
        <taxon>Bacillati</taxon>
        <taxon>Bacillota</taxon>
        <taxon>Clostridia</taxon>
        <taxon>Thermosediminibacterales</taxon>
        <taxon>Tepidanaerobacteraceae</taxon>
        <taxon>Tepidanaerobacter</taxon>
    </lineage>
</organism>
<dbReference type="OrthoDB" id="9801426at2"/>
<reference evidence="3" key="1">
    <citation type="journal article" date="2013" name="Genome Announc.">
        <title>First genome sequence of a syntrophic acetate-oxidizing bacterium, Tepidanaerobacter acetatoxydans strain Re1.</title>
        <authorList>
            <person name="Manzoor S."/>
            <person name="Bongcam-Rudloff E."/>
            <person name="Schnurer A."/>
            <person name="Muller B."/>
        </authorList>
    </citation>
    <scope>NUCLEOTIDE SEQUENCE [LARGE SCALE GENOMIC DNA]</scope>
    <source>
        <strain evidence="3">Re1</strain>
    </source>
</reference>
<dbReference type="PANTHER" id="PTHR12110">
    <property type="entry name" value="HYDROXYPYRUVATE ISOMERASE"/>
    <property type="match status" value="1"/>
</dbReference>
<sequence length="327" mass="37433">MFANISAGAWVYGTCSDRYVSDGYKDKMDFVSRVERLSNIEEVKGIEITYPFDINEENYDHYKTLLEEKSLTISCIGVELVCDRKWKTGSFCSPHKEVREETIKLVKKAMDFANQIGVEIVNLWLGQDGFDYLMQTNYVDAWKFLIEGLRECANHNTKVKLGLEYKASEPRLNCFLNSGGKALAVAQATGCSNVGVTLDIGHALNAKENPAEIASILMAENKLFHLHFNDNYFIADDDMPVGSVHFLHFVELIYWLKKLGYSGWYSLDLYPYRDDPDEACKTSIHFIRMIEKMVEKKLKDLDFHEMAETAASKNMCNLFTKMFDMGE</sequence>
<dbReference type="eggNOG" id="COG1082">
    <property type="taxonomic scope" value="Bacteria"/>
</dbReference>
<protein>
    <submittedName>
        <fullName evidence="2">Xylose isomerase domain-containing protein TIM barrel</fullName>
    </submittedName>
</protein>
<proteinExistence type="predicted"/>
<dbReference type="Proteomes" id="UP000010802">
    <property type="component" value="Chromosome"/>
</dbReference>
<accession>L0RW65</accession>
<dbReference type="STRING" id="1209989.TepRe1_0436"/>
<dbReference type="SUPFAM" id="SSF51658">
    <property type="entry name" value="Xylose isomerase-like"/>
    <property type="match status" value="1"/>
</dbReference>
<dbReference type="InterPro" id="IPR050312">
    <property type="entry name" value="IolE/XylAMocC-like"/>
</dbReference>
<dbReference type="GO" id="GO:0016853">
    <property type="term" value="F:isomerase activity"/>
    <property type="evidence" value="ECO:0007669"/>
    <property type="project" value="UniProtKB-KW"/>
</dbReference>
<dbReference type="PATRIC" id="fig|1209989.3.peg.507"/>
<dbReference type="Gene3D" id="3.20.20.150">
    <property type="entry name" value="Divalent-metal-dependent TIM barrel enzymes"/>
    <property type="match status" value="1"/>
</dbReference>
<dbReference type="EMBL" id="HF563609">
    <property type="protein sequence ID" value="CCP25160.1"/>
    <property type="molecule type" value="Genomic_DNA"/>
</dbReference>
<evidence type="ECO:0000259" key="1">
    <source>
        <dbReference type="Pfam" id="PF01261"/>
    </source>
</evidence>
<dbReference type="KEGG" id="tae:TepiRe1_0483"/>
<accession>F4LUR7</accession>
<dbReference type="RefSeq" id="WP_013777558.1">
    <property type="nucleotide sequence ID" value="NC_015519.1"/>
</dbReference>
<dbReference type="KEGG" id="tep:TepRe1_0436"/>
<dbReference type="AlphaFoldDB" id="F4LUR7"/>
<gene>
    <name evidence="2" type="ordered locus">TEPIRE1_0483</name>
</gene>
<evidence type="ECO:0000313" key="2">
    <source>
        <dbReference type="EMBL" id="CCP25160.1"/>
    </source>
</evidence>
<feature type="domain" description="Xylose isomerase-like TIM barrel" evidence="1">
    <location>
        <begin position="44"/>
        <end position="288"/>
    </location>
</feature>
<dbReference type="HOGENOM" id="CLU_072264_0_0_9"/>